<comment type="catalytic activity">
    <reaction evidence="9">
        <text>ATP + H2O = ADP + phosphate + H(+)</text>
        <dbReference type="Rhea" id="RHEA:13065"/>
        <dbReference type="ChEBI" id="CHEBI:15377"/>
        <dbReference type="ChEBI" id="CHEBI:15378"/>
        <dbReference type="ChEBI" id="CHEBI:30616"/>
        <dbReference type="ChEBI" id="CHEBI:43474"/>
        <dbReference type="ChEBI" id="CHEBI:456216"/>
        <dbReference type="EC" id="3.6.4.13"/>
    </reaction>
</comment>
<evidence type="ECO:0000256" key="6">
    <source>
        <dbReference type="ARBA" id="ARBA00022840"/>
    </source>
</evidence>
<evidence type="ECO:0000256" key="2">
    <source>
        <dbReference type="ARBA" id="ARBA00012552"/>
    </source>
</evidence>
<keyword evidence="3" id="KW-0547">Nucleotide-binding</keyword>
<keyword evidence="5" id="KW-0347">Helicase</keyword>
<evidence type="ECO:0000256" key="4">
    <source>
        <dbReference type="ARBA" id="ARBA00022801"/>
    </source>
</evidence>
<dbReference type="InterPro" id="IPR022192">
    <property type="entry name" value="SUV3_C"/>
</dbReference>
<keyword evidence="4" id="KW-0378">Hydrolase</keyword>
<evidence type="ECO:0000259" key="11">
    <source>
        <dbReference type="PROSITE" id="PS51194"/>
    </source>
</evidence>
<sequence>MRLSRTPTLRCVRCLSMTPLLEQNVKPYQIKLKTVPSARGDLPRGEYREVPPKAKSPKMLANLKPNPCLARLKSDLQSAPRAEPRATSALALDGSLTVGITPSLAAFITMGFSRLAELVHTDAYTLPLLRDLAVNNTAVKHAKFHQLWRDVTQQLKHAATVSHGLSTSVTTSPATNLADFILPDPSSCANLILSTYNNSFPSSLASHHNLPTQPAQLTHILQHLYYQYLVPAKIAQIPPRKLNIDILNPAEWFPEARKIRRKVIMHVGPTNSGKTYRALLRLERAATGYFAGPLRLLGREIYERMRAKGIRCNLITGEEIIPDLDRYGNPAGISSGTVEMIDLRNEMEVCVLDEIQMIADEYRGFAWTNAFLGVKAREIHLCGEASAVPLIKKLVEITGDALEINHYERLGKLEVSNRFVNIRSLMPGDAVIAFSKRGILELRQKIEEQTMYKCAVVYGALPPETRNAQSDGFNTGKYDILVASDAVGMGLNLKIKRIVFSAVDKFNGEEMEVVSPPQIKQIGGRAGRYRVAPVNRAPEGRSISGYGSAGSKFASISVPDAEAASLPKANLQISNRSVNLPADPPGVVTAFSHSQLKTVRTGMAAPIHYLTRASLWPSDPIFARYISEFPHSATFSQVLAAFQKDVKNSANYEISSLRPRMEIAIALEDITTRHAQPIMVSDVLKFATSPAKCSDKAAAEKELFQSFVRTVISGATTQILDYSNLPIDSLRVTQPTGNENVLTQLEIMHRAISLFLWFSYRYPNFFVDREGVTDLKHVCEKRIMEELACLKVIKRTQWKGKNGGSGSWAKKGDKPKSRPKGQRR</sequence>
<evidence type="ECO:0000256" key="9">
    <source>
        <dbReference type="ARBA" id="ARBA00047984"/>
    </source>
</evidence>
<feature type="compositionally biased region" description="Basic and acidic residues" evidence="10">
    <location>
        <begin position="41"/>
        <end position="52"/>
    </location>
</feature>
<dbReference type="EMBL" id="KV454426">
    <property type="protein sequence ID" value="ODQ82300.1"/>
    <property type="molecule type" value="Genomic_DNA"/>
</dbReference>
<dbReference type="Pfam" id="PF00271">
    <property type="entry name" value="Helicase_C"/>
    <property type="match status" value="1"/>
</dbReference>
<dbReference type="PANTHER" id="PTHR12131">
    <property type="entry name" value="ATP-DEPENDENT RNA AND DNA HELICASE"/>
    <property type="match status" value="1"/>
</dbReference>
<dbReference type="FunFam" id="3.40.50.300:FF:000269">
    <property type="entry name" value="ATP-dependent RNA helicase SUPV3L1, mitochondrial"/>
    <property type="match status" value="1"/>
</dbReference>
<dbReference type="GO" id="GO:0000372">
    <property type="term" value="P:Group I intron splicing"/>
    <property type="evidence" value="ECO:0007669"/>
    <property type="project" value="EnsemblFungi"/>
</dbReference>
<evidence type="ECO:0000256" key="5">
    <source>
        <dbReference type="ARBA" id="ARBA00022806"/>
    </source>
</evidence>
<dbReference type="Proteomes" id="UP000094336">
    <property type="component" value="Unassembled WGS sequence"/>
</dbReference>
<dbReference type="Pfam" id="PF22527">
    <property type="entry name" value="DEXQc_Suv3"/>
    <property type="match status" value="1"/>
</dbReference>
<feature type="region of interest" description="Disordered" evidence="10">
    <location>
        <begin position="41"/>
        <end position="60"/>
    </location>
</feature>
<evidence type="ECO:0000256" key="7">
    <source>
        <dbReference type="ARBA" id="ARBA00022946"/>
    </source>
</evidence>
<dbReference type="InterPro" id="IPR001650">
    <property type="entry name" value="Helicase_C-like"/>
</dbReference>
<dbReference type="PROSITE" id="PS51194">
    <property type="entry name" value="HELICASE_CTER"/>
    <property type="match status" value="1"/>
</dbReference>
<dbReference type="SMART" id="SM00490">
    <property type="entry name" value="HELICc"/>
    <property type="match status" value="1"/>
</dbReference>
<dbReference type="InterPro" id="IPR027417">
    <property type="entry name" value="P-loop_NTPase"/>
</dbReference>
<dbReference type="RefSeq" id="XP_018987628.1">
    <property type="nucleotide sequence ID" value="XM_019127358.1"/>
</dbReference>
<dbReference type="InterPro" id="IPR044774">
    <property type="entry name" value="Suv3_DEXQc"/>
</dbReference>
<keyword evidence="8" id="KW-0496">Mitochondrion</keyword>
<dbReference type="GeneID" id="30145211"/>
<evidence type="ECO:0000313" key="12">
    <source>
        <dbReference type="EMBL" id="ODQ82300.1"/>
    </source>
</evidence>
<dbReference type="GO" id="GO:0000957">
    <property type="term" value="P:mitochondrial RNA catabolic process"/>
    <property type="evidence" value="ECO:0007669"/>
    <property type="project" value="EnsemblFungi"/>
</dbReference>
<name>A0A1E3QXB6_9ASCO</name>
<accession>A0A1E3QXB6</accession>
<evidence type="ECO:0000256" key="8">
    <source>
        <dbReference type="ARBA" id="ARBA00023128"/>
    </source>
</evidence>
<dbReference type="Pfam" id="PF12513">
    <property type="entry name" value="SUV3_C"/>
    <property type="match status" value="1"/>
</dbReference>
<reference evidence="13" key="1">
    <citation type="submission" date="2016-05" db="EMBL/GenBank/DDBJ databases">
        <title>Comparative genomics of biotechnologically important yeasts.</title>
        <authorList>
            <consortium name="DOE Joint Genome Institute"/>
            <person name="Riley R."/>
            <person name="Haridas S."/>
            <person name="Wolfe K.H."/>
            <person name="Lopes M.R."/>
            <person name="Hittinger C.T."/>
            <person name="Goker M."/>
            <person name="Salamov A."/>
            <person name="Wisecaver J."/>
            <person name="Long T.M."/>
            <person name="Aerts A.L."/>
            <person name="Barry K."/>
            <person name="Choi C."/>
            <person name="Clum A."/>
            <person name="Coughlan A.Y."/>
            <person name="Deshpande S."/>
            <person name="Douglass A.P."/>
            <person name="Hanson S.J."/>
            <person name="Klenk H.-P."/>
            <person name="Labutti K."/>
            <person name="Lapidus A."/>
            <person name="Lindquist E."/>
            <person name="Lipzen A."/>
            <person name="Meier-Kolthoff J.P."/>
            <person name="Ohm R.A."/>
            <person name="Otillar R.P."/>
            <person name="Pangilinan J."/>
            <person name="Peng Y."/>
            <person name="Rokas A."/>
            <person name="Rosa C.A."/>
            <person name="Scheuner C."/>
            <person name="Sibirny A.A."/>
            <person name="Slot J.C."/>
            <person name="Stielow J.B."/>
            <person name="Sun H."/>
            <person name="Kurtzman C.P."/>
            <person name="Blackwell M."/>
            <person name="Grigoriev I.V."/>
            <person name="Jeffries T.W."/>
        </authorList>
    </citation>
    <scope>NUCLEOTIDE SEQUENCE [LARGE SCALE GENOMIC DNA]</scope>
    <source>
        <strain evidence="13">NRRL Y-12698</strain>
    </source>
</reference>
<comment type="subcellular location">
    <subcellularLocation>
        <location evidence="1">Mitochondrion</location>
    </subcellularLocation>
</comment>
<evidence type="ECO:0000256" key="1">
    <source>
        <dbReference type="ARBA" id="ARBA00004173"/>
    </source>
</evidence>
<keyword evidence="13" id="KW-1185">Reference proteome</keyword>
<protein>
    <recommendedName>
        <fullName evidence="2">RNA helicase</fullName>
        <ecNumber evidence="2">3.6.4.13</ecNumber>
    </recommendedName>
</protein>
<keyword evidence="6" id="KW-0067">ATP-binding</keyword>
<dbReference type="GO" id="GO:0045025">
    <property type="term" value="C:mitochondrial degradosome"/>
    <property type="evidence" value="ECO:0007669"/>
    <property type="project" value="EnsemblFungi"/>
</dbReference>
<dbReference type="SUPFAM" id="SSF52540">
    <property type="entry name" value="P-loop containing nucleoside triphosphate hydrolases"/>
    <property type="match status" value="1"/>
</dbReference>
<keyword evidence="7" id="KW-0809">Transit peptide</keyword>
<feature type="domain" description="Helicase C-terminal" evidence="11">
    <location>
        <begin position="414"/>
        <end position="579"/>
    </location>
</feature>
<evidence type="ECO:0000256" key="10">
    <source>
        <dbReference type="SAM" id="MobiDB-lite"/>
    </source>
</evidence>
<evidence type="ECO:0000256" key="3">
    <source>
        <dbReference type="ARBA" id="ARBA00022741"/>
    </source>
</evidence>
<feature type="region of interest" description="Disordered" evidence="10">
    <location>
        <begin position="799"/>
        <end position="824"/>
    </location>
</feature>
<organism evidence="12 13">
    <name type="scientific">Babjeviella inositovora NRRL Y-12698</name>
    <dbReference type="NCBI Taxonomy" id="984486"/>
    <lineage>
        <taxon>Eukaryota</taxon>
        <taxon>Fungi</taxon>
        <taxon>Dikarya</taxon>
        <taxon>Ascomycota</taxon>
        <taxon>Saccharomycotina</taxon>
        <taxon>Pichiomycetes</taxon>
        <taxon>Serinales incertae sedis</taxon>
        <taxon>Babjeviella</taxon>
    </lineage>
</organism>
<proteinExistence type="predicted"/>
<dbReference type="InterPro" id="IPR055206">
    <property type="entry name" value="DEXQc_SUV3"/>
</dbReference>
<dbReference type="GO" id="GO:0005524">
    <property type="term" value="F:ATP binding"/>
    <property type="evidence" value="ECO:0007669"/>
    <property type="project" value="UniProtKB-KW"/>
</dbReference>
<evidence type="ECO:0000313" key="13">
    <source>
        <dbReference type="Proteomes" id="UP000094336"/>
    </source>
</evidence>
<dbReference type="EC" id="3.6.4.13" evidence="2"/>
<dbReference type="GO" id="GO:0006264">
    <property type="term" value="P:mitochondrial DNA replication"/>
    <property type="evidence" value="ECO:0007669"/>
    <property type="project" value="EnsemblFungi"/>
</dbReference>
<dbReference type="Gene3D" id="3.40.50.300">
    <property type="entry name" value="P-loop containing nucleotide triphosphate hydrolases"/>
    <property type="match status" value="2"/>
</dbReference>
<dbReference type="AlphaFoldDB" id="A0A1E3QXB6"/>
<dbReference type="GO" id="GO:0003724">
    <property type="term" value="F:RNA helicase activity"/>
    <property type="evidence" value="ECO:0007669"/>
    <property type="project" value="UniProtKB-EC"/>
</dbReference>
<dbReference type="CDD" id="cd17913">
    <property type="entry name" value="DEXQc_Suv3"/>
    <property type="match status" value="1"/>
</dbReference>
<dbReference type="InterPro" id="IPR050699">
    <property type="entry name" value="RNA-DNA_Helicase"/>
</dbReference>
<dbReference type="GO" id="GO:0008859">
    <property type="term" value="F:exoribonuclease II activity"/>
    <property type="evidence" value="ECO:0007669"/>
    <property type="project" value="EnsemblFungi"/>
</dbReference>
<dbReference type="GO" id="GO:0000965">
    <property type="term" value="P:mitochondrial RNA 3'-end processing"/>
    <property type="evidence" value="ECO:0007669"/>
    <property type="project" value="TreeGrafter"/>
</dbReference>
<dbReference type="OrthoDB" id="6692397at2759"/>
<dbReference type="STRING" id="984486.A0A1E3QXB6"/>
<gene>
    <name evidence="12" type="ORF">BABINDRAFT_158923</name>
</gene>
<dbReference type="Gene3D" id="1.20.58.1080">
    <property type="match status" value="1"/>
</dbReference>
<dbReference type="PANTHER" id="PTHR12131:SF1">
    <property type="entry name" value="ATP-DEPENDENT RNA HELICASE SUPV3L1, MITOCHONDRIAL-RELATED"/>
    <property type="match status" value="1"/>
</dbReference>
<dbReference type="CDD" id="cd18805">
    <property type="entry name" value="SF2_C_suv3"/>
    <property type="match status" value="1"/>
</dbReference>